<reference evidence="1 2" key="1">
    <citation type="submission" date="2017-11" db="EMBL/GenBank/DDBJ databases">
        <authorList>
            <person name="Han C.G."/>
        </authorList>
    </citation>
    <scope>NUCLEOTIDE SEQUENCE [LARGE SCALE GENOMIC DNA]</scope>
    <source>
        <strain evidence="1 2">A10</strain>
    </source>
</reference>
<evidence type="ECO:0000313" key="1">
    <source>
        <dbReference type="EMBL" id="PLO58519.1"/>
    </source>
</evidence>
<accession>A0A2J5NXN8</accession>
<gene>
    <name evidence="1" type="ORF">CWN49_35490</name>
</gene>
<name>A0A2J5NXN8_9ENTR</name>
<organism evidence="1 2">
    <name type="scientific">Klebsiella michiganensis</name>
    <dbReference type="NCBI Taxonomy" id="1134687"/>
    <lineage>
        <taxon>Bacteria</taxon>
        <taxon>Pseudomonadati</taxon>
        <taxon>Pseudomonadota</taxon>
        <taxon>Gammaproteobacteria</taxon>
        <taxon>Enterobacterales</taxon>
        <taxon>Enterobacteriaceae</taxon>
        <taxon>Klebsiella/Raoultella group</taxon>
        <taxon>Klebsiella</taxon>
    </lineage>
</organism>
<evidence type="ECO:0000313" key="2">
    <source>
        <dbReference type="Proteomes" id="UP000234667"/>
    </source>
</evidence>
<dbReference type="Proteomes" id="UP000234667">
    <property type="component" value="Unassembled WGS sequence"/>
</dbReference>
<dbReference type="EMBL" id="PIDR01002042">
    <property type="protein sequence ID" value="PLO58519.1"/>
    <property type="molecule type" value="Genomic_DNA"/>
</dbReference>
<dbReference type="GO" id="GO:0016829">
    <property type="term" value="F:lyase activity"/>
    <property type="evidence" value="ECO:0007669"/>
    <property type="project" value="UniProtKB-KW"/>
</dbReference>
<comment type="caution">
    <text evidence="1">The sequence shown here is derived from an EMBL/GenBank/DDBJ whole genome shotgun (WGS) entry which is preliminary data.</text>
</comment>
<sequence>HDTGQVVARVEQMIDAWFARD</sequence>
<proteinExistence type="predicted"/>
<reference evidence="1 2" key="2">
    <citation type="submission" date="2018-01" db="EMBL/GenBank/DDBJ databases">
        <title>Genomic study of Klebsiella pneumoniae.</title>
        <authorList>
            <person name="Yang Y."/>
            <person name="Bicalho R."/>
        </authorList>
    </citation>
    <scope>NUCLEOTIDE SEQUENCE [LARGE SCALE GENOMIC DNA]</scope>
    <source>
        <strain evidence="1 2">A10</strain>
    </source>
</reference>
<feature type="non-terminal residue" evidence="1">
    <location>
        <position position="1"/>
    </location>
</feature>
<keyword evidence="1" id="KW-0456">Lyase</keyword>
<dbReference type="AlphaFoldDB" id="A0A2J5NXN8"/>
<protein>
    <submittedName>
        <fullName evidence="1">Citrate lyase holo-[acyl-carrier protein] synthase</fullName>
    </submittedName>
</protein>